<feature type="compositionally biased region" description="Basic and acidic residues" evidence="4">
    <location>
        <begin position="2242"/>
        <end position="2258"/>
    </location>
</feature>
<dbReference type="Pfam" id="PF00078">
    <property type="entry name" value="RVT_1"/>
    <property type="match status" value="2"/>
</dbReference>
<feature type="compositionally biased region" description="Gly residues" evidence="4">
    <location>
        <begin position="293"/>
        <end position="303"/>
    </location>
</feature>
<feature type="compositionally biased region" description="Polar residues" evidence="4">
    <location>
        <begin position="2266"/>
        <end position="2287"/>
    </location>
</feature>
<feature type="region of interest" description="Disordered" evidence="4">
    <location>
        <begin position="1100"/>
        <end position="1149"/>
    </location>
</feature>
<evidence type="ECO:0000256" key="4">
    <source>
        <dbReference type="SAM" id="MobiDB-lite"/>
    </source>
</evidence>
<dbReference type="Gene3D" id="3.30.420.10">
    <property type="entry name" value="Ribonuclease H-like superfamily/Ribonuclease H"/>
    <property type="match status" value="1"/>
</dbReference>
<dbReference type="CDD" id="cd09274">
    <property type="entry name" value="RNase_HI_RT_Ty3"/>
    <property type="match status" value="1"/>
</dbReference>
<dbReference type="InterPro" id="IPR036397">
    <property type="entry name" value="RNaseH_sf"/>
</dbReference>
<keyword evidence="2" id="KW-0511">Multifunctional enzyme</keyword>
<feature type="compositionally biased region" description="Low complexity" evidence="4">
    <location>
        <begin position="231"/>
        <end position="249"/>
    </location>
</feature>
<keyword evidence="9" id="KW-1185">Reference proteome</keyword>
<proteinExistence type="predicted"/>
<dbReference type="PROSITE" id="PS50994">
    <property type="entry name" value="INTEGRASE"/>
    <property type="match status" value="1"/>
</dbReference>
<dbReference type="Pfam" id="PF14529">
    <property type="entry name" value="Exo_endo_phos_2"/>
    <property type="match status" value="1"/>
</dbReference>
<feature type="compositionally biased region" description="Basic and acidic residues" evidence="4">
    <location>
        <begin position="2191"/>
        <end position="2225"/>
    </location>
</feature>
<feature type="domain" description="Reverse transcriptase" evidence="6">
    <location>
        <begin position="1677"/>
        <end position="1945"/>
    </location>
</feature>
<evidence type="ECO:0000313" key="9">
    <source>
        <dbReference type="Proteomes" id="UP000653454"/>
    </source>
</evidence>
<keyword evidence="3" id="KW-0479">Metal-binding</keyword>
<dbReference type="InterPro" id="IPR043128">
    <property type="entry name" value="Rev_trsase/Diguanyl_cyclase"/>
</dbReference>
<dbReference type="InterPro" id="IPR041588">
    <property type="entry name" value="Integrase_H2C2"/>
</dbReference>
<dbReference type="SUPFAM" id="SSF56672">
    <property type="entry name" value="DNA/RNA polymerases"/>
    <property type="match status" value="2"/>
</dbReference>
<sequence length="2303" mass="257681">MAGKLNDFDISSGNWRNYCERIEMCFVVNDVKEVLKVPTLIACVGEATYELMVNLCSPNKPKDKSFSELIKLVGDHLQPKPSILAERFRFRQCRQACDVTVSSYVAVLKKMAMNCDFGTTLDDNLRDQFVCGINSDTIRQRLFAEDGISFSKAVQLANTIEAANRDAHAVEAAQRPSADVHRVQAAGCAACGDTRHRWAECRFRLFECSKCRRTGHLRRMCPDEAAAGASMARGGSARQPEPAQPPAAGGSRGGWRGRGSWRGPRGGGGAGRRRRGAAARGALAPAHPPPAGRGPGGGRGPRPGRGARGRRTRVSNVTEELSAGGLGRFTGGAAHLVVKAGATPVFCRARPLPYALRARVDAELDAMLASGVIEPVESSDWATPLVIANKPDGTLRICADYKDIPNVVIFLDDILIASSTLESHIETLYKVLDRIRDYGLKIKKQKCVFFTNEIKFLGYIIDKNGIRVDPEKVRSILEMRAPKDLYELRSFLGMVNFYGKFIKNLSFILAPLYELLKKNNSWIWGRKQTEAFVTIKNLLSSTGVLAHYDPSQEAVVTCDASAHGLGVVLAQRDAAGTERAVVYVSRALTPAEINYSQIHKEALAIVFAVTKLHQYLYGRHFTLRTDHKPLVSIFGPGKGIPSMTASRLQRSLTLSAYDFNIEYVSTDKNTADCLSRMISAHKSDSVKLGEQPEQTYLHFASDALLLDYNDLKKITQRDPLLSRVISYVKDGWPKETEIKELKPFFNRKNEIYIELGCLMWGHRVIIPSECRSKVLKELHDSHMGVTKTKAISRSYVWWPGIDEAIAETCARCAVCAAVADAPPAHAPRAWPWPDRPWTRLHLDFMGPIAGHTYLVLVDSCTKWIEVIKMVSTSAKQVIIKLREIFATFGLPKQVVSDNGPPFTSMEFKDFLSSNGITQTFSAPYHPASNGLAENAVRTCKKVIKKALLEKVDPEIALCRFLLLYRNTEHCTTGESPAQLLQGRTLRTRLDKLKPDREQHVQAAQQRQLAAAGGGQRAVAPGQAVWCRDYRATQGTRWSPGVVVDRLGTTDYNVRLVDGTVIHRHIDQLKIRPVGEEEPSDNTASPYLANTVVSPLIFPSESPGVSVSADSGPPGGSRRASEGEGRGSPAAPAPQQSQAPAPVERRYPLRDRRPPVRLALCLNYGHGNGGAGGAKNLRQRVGYQPNRPLHLATYNARTLREDVKIEELEEEISKSAQGLSEVRREGEDTEILQSGNLLYHREGDQLSQGGVGFIVNKSLVNNIVEIGSVSTRVAYLILRISKRYSMKVIQVYAPTSKHTDDEVELAYEDVSSALRKFTTHFTVVMGDFNAKLGKQEGGETKVGSHGFGVRNHRGQMLADFLEKEGLYMMNSFYKKKPQRKWTWISPDGKTKNEIDFILTDKKHIFNDVSVISRVKTGSDHRLVRGTLNINCKIERSRLMRSTLRPTPAQIQDPESFQSELCDRLICLENCVTVDDLNNRFVETVREVGSKYFSSRTNRGPQKLSDGTLSLIRERREMRLQSSVDMVEYRRLNRQIANARRCDMRRYNCKRIQDAIEQNKGSKVFARDRSVRQTLLTQLKTDTGNTVSSVPEILGEIERFYGQLYTTTQNPITSGAHDSRAPLTRHYTEDILDVSLDEISIALKQLKNNKAPGDDGITTELLKAGGRPILIALRRLFNSVILEGTSPEAWSRSVVTLFFKKGNKALLKNYRPIALLSHVYKLFSRVITNRLEQRLDDFQPPEQAGFRKGYSTIDHIHTLRQVIQKTEEYNLPLCLAFVDYEKAFDSIELWAMLQSLQRCHIDYRYIEVLRCMYNAATMSVRLHEHSTKPIQLQRGVRQGDVISPKLFTCALEDVFKLVEWKRLGINVNGEYISHLRFADDIVIMAETLEELGEMLTDLNDASKQVGLKMNMDKTKVMSNEHVSSSPVTVGGVTIEVVDQYPYLGQVIRLGKSNFDKEVARRIQLGWAAFGKLRHIFTENIPQCLKTKVFNQCVLPVMTYGAETWCFTKGLIHKLRVAQRAMERAMLGVSLRDRIRNEEIRRRTKVTDIAKRISTLKWQWAGHVARRADDRWSRKVLEWRARVGKRRVGRPPTRWSDDLRKIQGDKDDPRCLQLGLHLPRGGAAAAQPRTLLLKAKFKFDDHIRSMAAKQRLTKGRTKARQKKMQQIGRLLEVSGVPGVLAAAPPRRRPLFPRRPNEHRPASGAEGARRAGGHELRDGVLVYRERTNSRESSVSRSSSTTGSRDGSPRPRAEDIPLEDIKRAAPAPLAQPSTSAAPPRATHSSSEETSFISADPPRVKRKGLVETI</sequence>
<feature type="compositionally biased region" description="Low complexity" evidence="4">
    <location>
        <begin position="1126"/>
        <end position="1141"/>
    </location>
</feature>
<dbReference type="PANTHER" id="PTHR37984">
    <property type="entry name" value="PROTEIN CBG26694"/>
    <property type="match status" value="1"/>
</dbReference>
<dbReference type="InterPro" id="IPR000477">
    <property type="entry name" value="RT_dom"/>
</dbReference>
<dbReference type="EC" id="2.7.7.49" evidence="1"/>
<gene>
    <name evidence="8" type="ORF">PLXY2_LOCUS11667</name>
</gene>
<dbReference type="Gene3D" id="3.10.10.10">
    <property type="entry name" value="HIV Type 1 Reverse Transcriptase, subunit A, domain 1"/>
    <property type="match status" value="1"/>
</dbReference>
<evidence type="ECO:0000256" key="1">
    <source>
        <dbReference type="ARBA" id="ARBA00012493"/>
    </source>
</evidence>
<organism evidence="8 9">
    <name type="scientific">Plutella xylostella</name>
    <name type="common">Diamondback moth</name>
    <name type="synonym">Plutella maculipennis</name>
    <dbReference type="NCBI Taxonomy" id="51655"/>
    <lineage>
        <taxon>Eukaryota</taxon>
        <taxon>Metazoa</taxon>
        <taxon>Ecdysozoa</taxon>
        <taxon>Arthropoda</taxon>
        <taxon>Hexapoda</taxon>
        <taxon>Insecta</taxon>
        <taxon>Pterygota</taxon>
        <taxon>Neoptera</taxon>
        <taxon>Endopterygota</taxon>
        <taxon>Lepidoptera</taxon>
        <taxon>Glossata</taxon>
        <taxon>Ditrysia</taxon>
        <taxon>Yponomeutoidea</taxon>
        <taxon>Plutellidae</taxon>
        <taxon>Plutella</taxon>
    </lineage>
</organism>
<dbReference type="Proteomes" id="UP000653454">
    <property type="component" value="Unassembled WGS sequence"/>
</dbReference>
<dbReference type="InterPro" id="IPR036691">
    <property type="entry name" value="Endo/exonu/phosph_ase_sf"/>
</dbReference>
<dbReference type="Pfam" id="PF17921">
    <property type="entry name" value="Integrase_H2C2"/>
    <property type="match status" value="1"/>
</dbReference>
<dbReference type="PROSITE" id="PS50878">
    <property type="entry name" value="RT_POL"/>
    <property type="match status" value="1"/>
</dbReference>
<dbReference type="InterPro" id="IPR050951">
    <property type="entry name" value="Retrovirus_Pol_polyprotein"/>
</dbReference>
<dbReference type="InterPro" id="IPR001584">
    <property type="entry name" value="Integrase_cat-core"/>
</dbReference>
<reference evidence="8" key="1">
    <citation type="submission" date="2020-11" db="EMBL/GenBank/DDBJ databases">
        <authorList>
            <person name="Whiteford S."/>
        </authorList>
    </citation>
    <scope>NUCLEOTIDE SEQUENCE</scope>
</reference>
<feature type="region of interest" description="Disordered" evidence="4">
    <location>
        <begin position="2179"/>
        <end position="2303"/>
    </location>
</feature>
<protein>
    <recommendedName>
        <fullName evidence="1">RNA-directed DNA polymerase</fullName>
        <ecNumber evidence="1">2.7.7.49</ecNumber>
    </recommendedName>
</protein>
<dbReference type="CDD" id="cd01650">
    <property type="entry name" value="RT_nLTR_like"/>
    <property type="match status" value="1"/>
</dbReference>
<evidence type="ECO:0000256" key="2">
    <source>
        <dbReference type="ARBA" id="ARBA00023268"/>
    </source>
</evidence>
<dbReference type="Gene3D" id="3.30.70.270">
    <property type="match status" value="3"/>
</dbReference>
<dbReference type="GO" id="GO:0003964">
    <property type="term" value="F:RNA-directed DNA polymerase activity"/>
    <property type="evidence" value="ECO:0007669"/>
    <property type="project" value="UniProtKB-EC"/>
</dbReference>
<dbReference type="InterPro" id="IPR001878">
    <property type="entry name" value="Znf_CCHC"/>
</dbReference>
<feature type="domain" description="CCHC-type" evidence="5">
    <location>
        <begin position="208"/>
        <end position="223"/>
    </location>
</feature>
<feature type="domain" description="Integrase catalytic" evidence="7">
    <location>
        <begin position="832"/>
        <end position="984"/>
    </location>
</feature>
<evidence type="ECO:0000259" key="5">
    <source>
        <dbReference type="PROSITE" id="PS50158"/>
    </source>
</evidence>
<dbReference type="InterPro" id="IPR012337">
    <property type="entry name" value="RNaseH-like_sf"/>
</dbReference>
<keyword evidence="3" id="KW-0863">Zinc-finger</keyword>
<evidence type="ECO:0000259" key="6">
    <source>
        <dbReference type="PROSITE" id="PS50878"/>
    </source>
</evidence>
<dbReference type="InterPro" id="IPR045820">
    <property type="entry name" value="CLEC16A/TT9_C"/>
</dbReference>
<dbReference type="GO" id="GO:0042575">
    <property type="term" value="C:DNA polymerase complex"/>
    <property type="evidence" value="ECO:0007669"/>
    <property type="project" value="UniProtKB-ARBA"/>
</dbReference>
<evidence type="ECO:0000259" key="7">
    <source>
        <dbReference type="PROSITE" id="PS50994"/>
    </source>
</evidence>
<dbReference type="Gene3D" id="3.60.10.10">
    <property type="entry name" value="Endonuclease/exonuclease/phosphatase"/>
    <property type="match status" value="1"/>
</dbReference>
<dbReference type="InterPro" id="IPR041577">
    <property type="entry name" value="RT_RNaseH_2"/>
</dbReference>
<keyword evidence="3" id="KW-0862">Zinc</keyword>
<feature type="region of interest" description="Disordered" evidence="4">
    <location>
        <begin position="231"/>
        <end position="315"/>
    </location>
</feature>
<dbReference type="SMART" id="SM00343">
    <property type="entry name" value="ZnF_C2HC"/>
    <property type="match status" value="2"/>
</dbReference>
<dbReference type="SUPFAM" id="SSF56219">
    <property type="entry name" value="DNase I-like"/>
    <property type="match status" value="1"/>
</dbReference>
<dbReference type="InterPro" id="IPR005135">
    <property type="entry name" value="Endo/exonuclease/phosphatase"/>
</dbReference>
<dbReference type="CDD" id="cd09076">
    <property type="entry name" value="L1-EN"/>
    <property type="match status" value="1"/>
</dbReference>
<dbReference type="FunFam" id="3.30.70.270:FF:000020">
    <property type="entry name" value="Transposon Tf2-6 polyprotein-like Protein"/>
    <property type="match status" value="1"/>
</dbReference>
<dbReference type="FunFam" id="3.30.420.10:FF:000063">
    <property type="entry name" value="Retrovirus-related Pol polyprotein from transposon 297-like Protein"/>
    <property type="match status" value="1"/>
</dbReference>
<dbReference type="GO" id="GO:0015074">
    <property type="term" value="P:DNA integration"/>
    <property type="evidence" value="ECO:0007669"/>
    <property type="project" value="InterPro"/>
</dbReference>
<evidence type="ECO:0000313" key="8">
    <source>
        <dbReference type="EMBL" id="CAG9133411.1"/>
    </source>
</evidence>
<dbReference type="Pfam" id="PF00665">
    <property type="entry name" value="rve"/>
    <property type="match status" value="1"/>
</dbReference>
<dbReference type="InterPro" id="IPR043502">
    <property type="entry name" value="DNA/RNA_pol_sf"/>
</dbReference>
<dbReference type="PANTHER" id="PTHR37984:SF5">
    <property type="entry name" value="PROTEIN NYNRIN-LIKE"/>
    <property type="match status" value="1"/>
</dbReference>
<dbReference type="EMBL" id="CAJHNJ030000061">
    <property type="protein sequence ID" value="CAG9133411.1"/>
    <property type="molecule type" value="Genomic_DNA"/>
</dbReference>
<dbReference type="PROSITE" id="PS50158">
    <property type="entry name" value="ZF_CCHC"/>
    <property type="match status" value="1"/>
</dbReference>
<dbReference type="Pfam" id="PF17919">
    <property type="entry name" value="RT_RNaseH_2"/>
    <property type="match status" value="1"/>
</dbReference>
<dbReference type="FunFam" id="1.10.340.70:FF:000003">
    <property type="entry name" value="Protein CBG25708"/>
    <property type="match status" value="1"/>
</dbReference>
<comment type="caution">
    <text evidence="8">The sequence shown here is derived from an EMBL/GenBank/DDBJ whole genome shotgun (WGS) entry which is preliminary data.</text>
</comment>
<evidence type="ECO:0000256" key="3">
    <source>
        <dbReference type="PROSITE-ProRule" id="PRU00047"/>
    </source>
</evidence>
<feature type="compositionally biased region" description="Low complexity" evidence="4">
    <location>
        <begin position="2226"/>
        <end position="2241"/>
    </location>
</feature>
<dbReference type="GO" id="GO:0008270">
    <property type="term" value="F:zinc ion binding"/>
    <property type="evidence" value="ECO:0007669"/>
    <property type="project" value="UniProtKB-KW"/>
</dbReference>
<dbReference type="GO" id="GO:0003676">
    <property type="term" value="F:nucleic acid binding"/>
    <property type="evidence" value="ECO:0007669"/>
    <property type="project" value="InterPro"/>
</dbReference>
<name>A0A8S4G0R6_PLUXY</name>
<accession>A0A8S4G0R6</accession>
<dbReference type="Gene3D" id="1.10.340.70">
    <property type="match status" value="1"/>
</dbReference>
<dbReference type="SUPFAM" id="SSF53098">
    <property type="entry name" value="Ribonuclease H-like"/>
    <property type="match status" value="1"/>
</dbReference>
<dbReference type="Pfam" id="PF19439">
    <property type="entry name" value="CLEC16A_C"/>
    <property type="match status" value="1"/>
</dbReference>